<protein>
    <submittedName>
        <fullName evidence="1">Putative stress response protein</fullName>
    </submittedName>
</protein>
<evidence type="ECO:0000313" key="1">
    <source>
        <dbReference type="EMBL" id="CUS39821.1"/>
    </source>
</evidence>
<accession>A0A0S4LT02</accession>
<keyword evidence="2" id="KW-1185">Reference proteome</keyword>
<proteinExistence type="predicted"/>
<dbReference type="OrthoDB" id="9796058at2"/>
<reference evidence="1 2" key="1">
    <citation type="submission" date="2015-10" db="EMBL/GenBank/DDBJ databases">
        <authorList>
            <person name="Gilbert D.G."/>
        </authorList>
    </citation>
    <scope>NUCLEOTIDE SEQUENCE [LARGE SCALE GENOMIC DNA]</scope>
    <source>
        <strain evidence="1">COMA1</strain>
    </source>
</reference>
<dbReference type="SUPFAM" id="SSF69047">
    <property type="entry name" value="Hypothetical protein YjbJ"/>
    <property type="match status" value="1"/>
</dbReference>
<dbReference type="Gene3D" id="1.10.1470.10">
    <property type="entry name" value="YjbJ"/>
    <property type="match status" value="1"/>
</dbReference>
<dbReference type="InterPro" id="IPR036629">
    <property type="entry name" value="YjbJ_sf"/>
</dbReference>
<dbReference type="RefSeq" id="WP_090751386.1">
    <property type="nucleotide sequence ID" value="NZ_CZQA01000015.1"/>
</dbReference>
<dbReference type="EMBL" id="CZQA01000015">
    <property type="protein sequence ID" value="CUS39821.1"/>
    <property type="molecule type" value="Genomic_DNA"/>
</dbReference>
<name>A0A0S4LT02_9BACT</name>
<organism evidence="1 2">
    <name type="scientific">Candidatus Nitrospira nitrosa</name>
    <dbReference type="NCBI Taxonomy" id="1742972"/>
    <lineage>
        <taxon>Bacteria</taxon>
        <taxon>Pseudomonadati</taxon>
        <taxon>Nitrospirota</taxon>
        <taxon>Nitrospiria</taxon>
        <taxon>Nitrospirales</taxon>
        <taxon>Nitrospiraceae</taxon>
        <taxon>Nitrospira</taxon>
    </lineage>
</organism>
<evidence type="ECO:0000313" key="2">
    <source>
        <dbReference type="Proteomes" id="UP000199032"/>
    </source>
</evidence>
<sequence>MNQEQFGQFWNQLKTPLKDYWSKITAEDLTEIRGDLATFGSVIQKRYGELQKEEVRTWVNRRYAHWSGNYIGYKDPAPTS</sequence>
<dbReference type="Proteomes" id="UP000199032">
    <property type="component" value="Unassembled WGS sequence"/>
</dbReference>
<gene>
    <name evidence="1" type="primary">yjbJ</name>
    <name evidence="1" type="ORF">COMA1_90079</name>
</gene>
<dbReference type="AlphaFoldDB" id="A0A0S4LT02"/>